<keyword evidence="5" id="KW-1185">Reference proteome</keyword>
<dbReference type="AlphaFoldDB" id="A0A067KZ58"/>
<evidence type="ECO:0000313" key="5">
    <source>
        <dbReference type="Proteomes" id="UP000027138"/>
    </source>
</evidence>
<protein>
    <recommendedName>
        <fullName evidence="6">Glycosyltransferase</fullName>
    </recommendedName>
</protein>
<dbReference type="PANTHER" id="PTHR48049:SF138">
    <property type="entry name" value="UDP-GLYCOSYLTRANSFERASE 91C1"/>
    <property type="match status" value="1"/>
</dbReference>
<proteinExistence type="inferred from homology"/>
<dbReference type="OrthoDB" id="5835829at2759"/>
<gene>
    <name evidence="4" type="ORF">JCGZ_15903</name>
</gene>
<keyword evidence="3" id="KW-0808">Transferase</keyword>
<name>A0A067KZ58_JATCU</name>
<reference evidence="4 5" key="1">
    <citation type="journal article" date="2014" name="PLoS ONE">
        <title>Global Analysis of Gene Expression Profiles in Physic Nut (Jatropha curcas L.) Seedlings Exposed to Salt Stress.</title>
        <authorList>
            <person name="Zhang L."/>
            <person name="Zhang C."/>
            <person name="Wu P."/>
            <person name="Chen Y."/>
            <person name="Li M."/>
            <person name="Jiang H."/>
            <person name="Wu G."/>
        </authorList>
    </citation>
    <scope>NUCLEOTIDE SEQUENCE [LARGE SCALE GENOMIC DNA]</scope>
    <source>
        <strain evidence="5">cv. GZQX0401</strain>
        <tissue evidence="4">Young leaves</tissue>
    </source>
</reference>
<keyword evidence="2" id="KW-0328">Glycosyltransferase</keyword>
<dbReference type="CDD" id="cd03784">
    <property type="entry name" value="GT1_Gtf-like"/>
    <property type="match status" value="1"/>
</dbReference>
<evidence type="ECO:0008006" key="6">
    <source>
        <dbReference type="Google" id="ProtNLM"/>
    </source>
</evidence>
<sequence>MENSRKQLHVVVFPWLAMGHLIPYHRFSILLAQKGHKVSFVSTPRNLLNLPKIPPKLSSNISLISLPLPSIPALPPNAETTTDIPYVKQQLLKKAFDFLRSPLIAFLQKVKPDWVIYDYASHWLPSIVAELGISTAFFSLFNAATLSFIGPPSMLMNGGDLRLTAEDFTVVPKWVPFESNIAYRVHEVTKYVEKTEEDETGLTDSVRFGFAIGNADLVIVRSSPELEPEWFDLFGKLSQRPNIPIGFLPPLVEEENNNADVGGWADIKEWLDKHEAKSVVYVALGTESALTKKEVRELGLGLEKSSSPFFWVLRNSPESTQNVLEMLPDGFQERVKDRGIVYTRWAPQVNILSHESVGTFLTHCGWNSVVEGLSFGKVLILFPMLNDQGLNARLLHGKKLGLEIPRNELDGAFTSDSVAELVRKSKVGSADLADPIRGLFGDRGRNDRLLEGVVHYLENDTMSRLRASKSSLLCDSRVLFT</sequence>
<dbReference type="FunFam" id="3.40.50.2000:FF:000088">
    <property type="entry name" value="Glycosyltransferase"/>
    <property type="match status" value="1"/>
</dbReference>
<dbReference type="Proteomes" id="UP000027138">
    <property type="component" value="Unassembled WGS sequence"/>
</dbReference>
<dbReference type="InterPro" id="IPR002213">
    <property type="entry name" value="UDP_glucos_trans"/>
</dbReference>
<dbReference type="KEGG" id="jcu:105630723"/>
<dbReference type="PANTHER" id="PTHR48049">
    <property type="entry name" value="GLYCOSYLTRANSFERASE"/>
    <property type="match status" value="1"/>
</dbReference>
<evidence type="ECO:0000313" key="4">
    <source>
        <dbReference type="EMBL" id="KDP41496.1"/>
    </source>
</evidence>
<evidence type="ECO:0000256" key="1">
    <source>
        <dbReference type="ARBA" id="ARBA00009995"/>
    </source>
</evidence>
<dbReference type="GO" id="GO:0035251">
    <property type="term" value="F:UDP-glucosyltransferase activity"/>
    <property type="evidence" value="ECO:0007669"/>
    <property type="project" value="InterPro"/>
</dbReference>
<dbReference type="Pfam" id="PF00201">
    <property type="entry name" value="UDPGT"/>
    <property type="match status" value="1"/>
</dbReference>
<dbReference type="EMBL" id="KK914318">
    <property type="protein sequence ID" value="KDP41496.1"/>
    <property type="molecule type" value="Genomic_DNA"/>
</dbReference>
<evidence type="ECO:0000256" key="3">
    <source>
        <dbReference type="ARBA" id="ARBA00022679"/>
    </source>
</evidence>
<dbReference type="InterPro" id="IPR050481">
    <property type="entry name" value="UDP-glycosyltransf_plant"/>
</dbReference>
<dbReference type="Gene3D" id="3.40.50.2000">
    <property type="entry name" value="Glycogen Phosphorylase B"/>
    <property type="match status" value="2"/>
</dbReference>
<dbReference type="FunFam" id="3.40.50.2000:FF:000037">
    <property type="entry name" value="Glycosyltransferase"/>
    <property type="match status" value="1"/>
</dbReference>
<organism evidence="4 5">
    <name type="scientific">Jatropha curcas</name>
    <name type="common">Barbados nut</name>
    <dbReference type="NCBI Taxonomy" id="180498"/>
    <lineage>
        <taxon>Eukaryota</taxon>
        <taxon>Viridiplantae</taxon>
        <taxon>Streptophyta</taxon>
        <taxon>Embryophyta</taxon>
        <taxon>Tracheophyta</taxon>
        <taxon>Spermatophyta</taxon>
        <taxon>Magnoliopsida</taxon>
        <taxon>eudicotyledons</taxon>
        <taxon>Gunneridae</taxon>
        <taxon>Pentapetalae</taxon>
        <taxon>rosids</taxon>
        <taxon>fabids</taxon>
        <taxon>Malpighiales</taxon>
        <taxon>Euphorbiaceae</taxon>
        <taxon>Crotonoideae</taxon>
        <taxon>Jatropheae</taxon>
        <taxon>Jatropha</taxon>
    </lineage>
</organism>
<evidence type="ECO:0000256" key="2">
    <source>
        <dbReference type="ARBA" id="ARBA00022676"/>
    </source>
</evidence>
<dbReference type="SUPFAM" id="SSF53756">
    <property type="entry name" value="UDP-Glycosyltransferase/glycogen phosphorylase"/>
    <property type="match status" value="1"/>
</dbReference>
<accession>A0A067KZ58</accession>
<comment type="similarity">
    <text evidence="1">Belongs to the UDP-glycosyltransferase family.</text>
</comment>